<keyword evidence="4" id="KW-0804">Transcription</keyword>
<keyword evidence="9" id="KW-1185">Reference proteome</keyword>
<comment type="caution">
    <text evidence="8">The sequence shown here is derived from an EMBL/GenBank/DDBJ whole genome shotgun (WGS) entry which is preliminary data.</text>
</comment>
<dbReference type="SMART" id="SM00448">
    <property type="entry name" value="REC"/>
    <property type="match status" value="1"/>
</dbReference>
<evidence type="ECO:0000313" key="8">
    <source>
        <dbReference type="EMBL" id="CAH1214683.1"/>
    </source>
</evidence>
<keyword evidence="2" id="KW-0805">Transcription regulation</keyword>
<dbReference type="SUPFAM" id="SSF52172">
    <property type="entry name" value="CheY-like"/>
    <property type="match status" value="1"/>
</dbReference>
<dbReference type="PROSITE" id="PS50110">
    <property type="entry name" value="RESPONSE_REGULATORY"/>
    <property type="match status" value="1"/>
</dbReference>
<evidence type="ECO:0000259" key="6">
    <source>
        <dbReference type="PROSITE" id="PS50043"/>
    </source>
</evidence>
<feature type="modified residue" description="4-aspartylphosphate" evidence="5">
    <location>
        <position position="53"/>
    </location>
</feature>
<reference evidence="8" key="1">
    <citation type="submission" date="2022-01" db="EMBL/GenBank/DDBJ databases">
        <authorList>
            <person name="Criscuolo A."/>
        </authorList>
    </citation>
    <scope>NUCLEOTIDE SEQUENCE</scope>
    <source>
        <strain evidence="8">CIP111893</strain>
    </source>
</reference>
<dbReference type="EMBL" id="CAKMMF010000023">
    <property type="protein sequence ID" value="CAH1214683.1"/>
    <property type="molecule type" value="Genomic_DNA"/>
</dbReference>
<dbReference type="Pfam" id="PF00196">
    <property type="entry name" value="GerE"/>
    <property type="match status" value="1"/>
</dbReference>
<keyword evidence="3" id="KW-0238">DNA-binding</keyword>
<protein>
    <submittedName>
        <fullName evidence="8">Response regulator protein VraR</fullName>
    </submittedName>
</protein>
<evidence type="ECO:0000259" key="7">
    <source>
        <dbReference type="PROSITE" id="PS50110"/>
    </source>
</evidence>
<evidence type="ECO:0000256" key="1">
    <source>
        <dbReference type="ARBA" id="ARBA00022553"/>
    </source>
</evidence>
<dbReference type="InterPro" id="IPR011006">
    <property type="entry name" value="CheY-like_superfamily"/>
</dbReference>
<feature type="domain" description="Response regulatory" evidence="7">
    <location>
        <begin position="3"/>
        <end position="118"/>
    </location>
</feature>
<evidence type="ECO:0000256" key="3">
    <source>
        <dbReference type="ARBA" id="ARBA00023125"/>
    </source>
</evidence>
<evidence type="ECO:0000313" key="9">
    <source>
        <dbReference type="Proteomes" id="UP000838686"/>
    </source>
</evidence>
<dbReference type="InterPro" id="IPR001789">
    <property type="entry name" value="Sig_transdc_resp-reg_receiver"/>
</dbReference>
<dbReference type="CDD" id="cd06170">
    <property type="entry name" value="LuxR_C_like"/>
    <property type="match status" value="1"/>
</dbReference>
<dbReference type="SUPFAM" id="SSF46894">
    <property type="entry name" value="C-terminal effector domain of the bipartite response regulators"/>
    <property type="match status" value="1"/>
</dbReference>
<proteinExistence type="predicted"/>
<dbReference type="InterPro" id="IPR016032">
    <property type="entry name" value="Sig_transdc_resp-reg_C-effctor"/>
</dbReference>
<accession>A0ABM9CI68</accession>
<feature type="domain" description="HTH luxR-type" evidence="6">
    <location>
        <begin position="136"/>
        <end position="201"/>
    </location>
</feature>
<dbReference type="InterPro" id="IPR000792">
    <property type="entry name" value="Tscrpt_reg_LuxR_C"/>
</dbReference>
<dbReference type="InterPro" id="IPR058245">
    <property type="entry name" value="NreC/VraR/RcsB-like_REC"/>
</dbReference>
<dbReference type="InterPro" id="IPR039420">
    <property type="entry name" value="WalR-like"/>
</dbReference>
<evidence type="ECO:0000256" key="5">
    <source>
        <dbReference type="PROSITE-ProRule" id="PRU00169"/>
    </source>
</evidence>
<dbReference type="PANTHER" id="PTHR43214">
    <property type="entry name" value="TWO-COMPONENT RESPONSE REGULATOR"/>
    <property type="match status" value="1"/>
</dbReference>
<evidence type="ECO:0000256" key="2">
    <source>
        <dbReference type="ARBA" id="ARBA00023015"/>
    </source>
</evidence>
<dbReference type="PANTHER" id="PTHR43214:SF43">
    <property type="entry name" value="TWO-COMPONENT RESPONSE REGULATOR"/>
    <property type="match status" value="1"/>
</dbReference>
<dbReference type="SMART" id="SM00421">
    <property type="entry name" value="HTH_LUXR"/>
    <property type="match status" value="1"/>
</dbReference>
<name>A0ABM9CI68_9BACL</name>
<gene>
    <name evidence="8" type="primary">vraR</name>
    <name evidence="8" type="ORF">PAECIP111893_03833</name>
</gene>
<sequence>MVKLLIVDDDPLVCQSLQLLLGKETDFEVLGVAYNGWEAIEMCGRQPDVILMDIQMPVMDGIESTKKIKQQFPGIQIMMLTTFQDERNIRLALHAGAIGYLLKSSTIENMANQIRAMSSGSTVLSPDVLKAIMEPNREDLQELTEREKDIVELVARGLSNQEISEQLYLSIGSVRNMLTVILDKLELRDRTQLAIYYWQGKQQ</sequence>
<dbReference type="Pfam" id="PF00072">
    <property type="entry name" value="Response_reg"/>
    <property type="match status" value="1"/>
</dbReference>
<keyword evidence="1 5" id="KW-0597">Phosphoprotein</keyword>
<evidence type="ECO:0000256" key="4">
    <source>
        <dbReference type="ARBA" id="ARBA00023163"/>
    </source>
</evidence>
<dbReference type="PROSITE" id="PS50043">
    <property type="entry name" value="HTH_LUXR_2"/>
    <property type="match status" value="1"/>
</dbReference>
<dbReference type="Proteomes" id="UP000838686">
    <property type="component" value="Unassembled WGS sequence"/>
</dbReference>
<organism evidence="8 9">
    <name type="scientific">Paenibacillus plantiphilus</name>
    <dbReference type="NCBI Taxonomy" id="2905650"/>
    <lineage>
        <taxon>Bacteria</taxon>
        <taxon>Bacillati</taxon>
        <taxon>Bacillota</taxon>
        <taxon>Bacilli</taxon>
        <taxon>Bacillales</taxon>
        <taxon>Paenibacillaceae</taxon>
        <taxon>Paenibacillus</taxon>
    </lineage>
</organism>
<dbReference type="PRINTS" id="PR00038">
    <property type="entry name" value="HTHLUXR"/>
</dbReference>
<dbReference type="Gene3D" id="3.40.50.2300">
    <property type="match status" value="1"/>
</dbReference>
<dbReference type="CDD" id="cd17535">
    <property type="entry name" value="REC_NarL-like"/>
    <property type="match status" value="1"/>
</dbReference>